<evidence type="ECO:0000256" key="5">
    <source>
        <dbReference type="ARBA" id="ARBA00022597"/>
    </source>
</evidence>
<evidence type="ECO:0000256" key="7">
    <source>
        <dbReference type="ARBA" id="ARBA00022729"/>
    </source>
</evidence>
<dbReference type="EMBL" id="PEWV01000015">
    <property type="protein sequence ID" value="PIU42199.1"/>
    <property type="molecule type" value="Genomic_DNA"/>
</dbReference>
<organism evidence="18 19">
    <name type="scientific">Candidatus Aquitaenariimonas noxiae</name>
    <dbReference type="NCBI Taxonomy" id="1974741"/>
    <lineage>
        <taxon>Bacteria</taxon>
        <taxon>Pseudomonadati</taxon>
        <taxon>Candidatus Omnitrophota</taxon>
        <taxon>Candidatus Aquitaenariimonas</taxon>
    </lineage>
</organism>
<keyword evidence="3" id="KW-0813">Transport</keyword>
<dbReference type="InterPro" id="IPR054765">
    <property type="entry name" value="SLBB_dom"/>
</dbReference>
<proteinExistence type="inferred from homology"/>
<feature type="region of interest" description="Disordered" evidence="15">
    <location>
        <begin position="115"/>
        <end position="140"/>
    </location>
</feature>
<evidence type="ECO:0000256" key="13">
    <source>
        <dbReference type="ARBA" id="ARBA00023237"/>
    </source>
</evidence>
<evidence type="ECO:0000256" key="11">
    <source>
        <dbReference type="ARBA" id="ARBA00023136"/>
    </source>
</evidence>
<comment type="caution">
    <text evidence="18">The sequence shown here is derived from an EMBL/GenBank/DDBJ whole genome shotgun (WGS) entry which is preliminary data.</text>
</comment>
<dbReference type="PANTHER" id="PTHR33619">
    <property type="entry name" value="POLYSACCHARIDE EXPORT PROTEIN GFCE-RELATED"/>
    <property type="match status" value="1"/>
</dbReference>
<evidence type="ECO:0000256" key="14">
    <source>
        <dbReference type="ARBA" id="ARBA00023288"/>
    </source>
</evidence>
<protein>
    <recommendedName>
        <fullName evidence="20">Soluble ligand binding domain-containing protein</fullName>
    </recommendedName>
</protein>
<evidence type="ECO:0000256" key="12">
    <source>
        <dbReference type="ARBA" id="ARBA00023139"/>
    </source>
</evidence>
<evidence type="ECO:0000256" key="10">
    <source>
        <dbReference type="ARBA" id="ARBA00023114"/>
    </source>
</evidence>
<keyword evidence="14" id="KW-0449">Lipoprotein</keyword>
<dbReference type="Pfam" id="PF22461">
    <property type="entry name" value="SLBB_2"/>
    <property type="match status" value="1"/>
</dbReference>
<evidence type="ECO:0000259" key="16">
    <source>
        <dbReference type="Pfam" id="PF02563"/>
    </source>
</evidence>
<evidence type="ECO:0000256" key="6">
    <source>
        <dbReference type="ARBA" id="ARBA00022692"/>
    </source>
</evidence>
<feature type="domain" description="SLBB" evidence="17">
    <location>
        <begin position="236"/>
        <end position="318"/>
    </location>
</feature>
<evidence type="ECO:0000256" key="3">
    <source>
        <dbReference type="ARBA" id="ARBA00022448"/>
    </source>
</evidence>
<keyword evidence="11" id="KW-0472">Membrane</keyword>
<keyword evidence="4" id="KW-1134">Transmembrane beta strand</keyword>
<keyword evidence="6" id="KW-0812">Transmembrane</keyword>
<evidence type="ECO:0000256" key="4">
    <source>
        <dbReference type="ARBA" id="ARBA00022452"/>
    </source>
</evidence>
<dbReference type="InterPro" id="IPR003715">
    <property type="entry name" value="Poly_export_N"/>
</dbReference>
<keyword evidence="7" id="KW-0732">Signal</keyword>
<dbReference type="Gene3D" id="3.30.1950.10">
    <property type="entry name" value="wza like domain"/>
    <property type="match status" value="1"/>
</dbReference>
<evidence type="ECO:0000256" key="8">
    <source>
        <dbReference type="ARBA" id="ARBA00023047"/>
    </source>
</evidence>
<evidence type="ECO:0008006" key="20">
    <source>
        <dbReference type="Google" id="ProtNLM"/>
    </source>
</evidence>
<comment type="subcellular location">
    <subcellularLocation>
        <location evidence="1">Cell outer membrane</location>
        <topology evidence="1">Multi-pass membrane protein</topology>
    </subcellularLocation>
</comment>
<dbReference type="Proteomes" id="UP000230052">
    <property type="component" value="Unassembled WGS sequence"/>
</dbReference>
<dbReference type="GO" id="GO:0009279">
    <property type="term" value="C:cell outer membrane"/>
    <property type="evidence" value="ECO:0007669"/>
    <property type="project" value="UniProtKB-SubCell"/>
</dbReference>
<dbReference type="InterPro" id="IPR049712">
    <property type="entry name" value="Poly_export"/>
</dbReference>
<dbReference type="Pfam" id="PF02563">
    <property type="entry name" value="Poly_export"/>
    <property type="match status" value="1"/>
</dbReference>
<reference evidence="18 19" key="1">
    <citation type="submission" date="2017-09" db="EMBL/GenBank/DDBJ databases">
        <title>Depth-based differentiation of microbial function through sediment-hosted aquifers and enrichment of novel symbionts in the deep terrestrial subsurface.</title>
        <authorList>
            <person name="Probst A.J."/>
            <person name="Ladd B."/>
            <person name="Jarett J.K."/>
            <person name="Geller-Mcgrath D.E."/>
            <person name="Sieber C.M."/>
            <person name="Emerson J.B."/>
            <person name="Anantharaman K."/>
            <person name="Thomas B.C."/>
            <person name="Malmstrom R."/>
            <person name="Stieglmeier M."/>
            <person name="Klingl A."/>
            <person name="Woyke T."/>
            <person name="Ryan C.M."/>
            <person name="Banfield J.F."/>
        </authorList>
    </citation>
    <scope>NUCLEOTIDE SEQUENCE [LARGE SCALE GENOMIC DNA]</scope>
    <source>
        <strain evidence="18">CG07_land_8_20_14_0_80_42_15</strain>
    </source>
</reference>
<keyword evidence="10" id="KW-0626">Porin</keyword>
<evidence type="ECO:0000256" key="15">
    <source>
        <dbReference type="SAM" id="MobiDB-lite"/>
    </source>
</evidence>
<sequence>MSTMPIKMIKRKAKILIFIFILLFAIAYSVFGQEPDAGKAAAGAKEDSVEPSNTEGAAGVPEAIDLEKEIAASKEKGNTGEVNAPAGAAENKEEPIYLEPIYLYIDLEQASAASKEGGKVGKGGESVNEPDQSETKKEKRRKIKFIQASNLEDDQWGVENYYIEIGDILEISVWQIENLQREVVVRPDGKISFPLIGDVQAQSRTIEELRSDIVDQIKVYIKSPQVSVNIIEFGGKKAIILGEIWGPGVIRFSSPTRIIEAIGLAGDFRDTANKDRLFIIRDAYLDDPTIIVINANSILKDANLKENILVHSGDIIYVPRAFIADFKFFMDNVFGPVMNYSEKYYGETWRRKVGGYWLHPSRGTKIDGR</sequence>
<keyword evidence="12" id="KW-0564">Palmitate</keyword>
<dbReference type="GO" id="GO:0046930">
    <property type="term" value="C:pore complex"/>
    <property type="evidence" value="ECO:0007669"/>
    <property type="project" value="UniProtKB-KW"/>
</dbReference>
<evidence type="ECO:0000313" key="19">
    <source>
        <dbReference type="Proteomes" id="UP000230052"/>
    </source>
</evidence>
<keyword evidence="8" id="KW-0625">Polysaccharide transport</keyword>
<dbReference type="PANTHER" id="PTHR33619:SF3">
    <property type="entry name" value="POLYSACCHARIDE EXPORT PROTEIN GFCE-RELATED"/>
    <property type="match status" value="1"/>
</dbReference>
<evidence type="ECO:0000313" key="18">
    <source>
        <dbReference type="EMBL" id="PIU42199.1"/>
    </source>
</evidence>
<dbReference type="AlphaFoldDB" id="A0A2J0KWP1"/>
<feature type="region of interest" description="Disordered" evidence="15">
    <location>
        <begin position="42"/>
        <end position="61"/>
    </location>
</feature>
<name>A0A2J0KWP1_9BACT</name>
<keyword evidence="9" id="KW-0406">Ion transport</keyword>
<evidence type="ECO:0000256" key="1">
    <source>
        <dbReference type="ARBA" id="ARBA00004571"/>
    </source>
</evidence>
<dbReference type="GO" id="GO:0006811">
    <property type="term" value="P:monoatomic ion transport"/>
    <property type="evidence" value="ECO:0007669"/>
    <property type="project" value="UniProtKB-KW"/>
</dbReference>
<dbReference type="GO" id="GO:0015159">
    <property type="term" value="F:polysaccharide transmembrane transporter activity"/>
    <property type="evidence" value="ECO:0007669"/>
    <property type="project" value="InterPro"/>
</dbReference>
<gene>
    <name evidence="18" type="ORF">COS99_01470</name>
</gene>
<comment type="similarity">
    <text evidence="2">Belongs to the BexD/CtrA/VexA family.</text>
</comment>
<dbReference type="Gene3D" id="3.10.560.10">
    <property type="entry name" value="Outer membrane lipoprotein wza domain like"/>
    <property type="match status" value="1"/>
</dbReference>
<dbReference type="GO" id="GO:0015288">
    <property type="term" value="F:porin activity"/>
    <property type="evidence" value="ECO:0007669"/>
    <property type="project" value="UniProtKB-KW"/>
</dbReference>
<feature type="domain" description="Polysaccharide export protein N-terminal" evidence="16">
    <location>
        <begin position="159"/>
        <end position="230"/>
    </location>
</feature>
<accession>A0A2J0KWP1</accession>
<evidence type="ECO:0000259" key="17">
    <source>
        <dbReference type="Pfam" id="PF22461"/>
    </source>
</evidence>
<evidence type="ECO:0000256" key="9">
    <source>
        <dbReference type="ARBA" id="ARBA00023065"/>
    </source>
</evidence>
<evidence type="ECO:0000256" key="2">
    <source>
        <dbReference type="ARBA" id="ARBA00009450"/>
    </source>
</evidence>
<keyword evidence="5" id="KW-0762">Sugar transport</keyword>
<keyword evidence="13" id="KW-0998">Cell outer membrane</keyword>